<accession>A0ABU7R9U9</accession>
<dbReference type="PROSITE" id="PS50231">
    <property type="entry name" value="RICIN_B_LECTIN"/>
    <property type="match status" value="2"/>
</dbReference>
<reference evidence="4 5" key="1">
    <citation type="submission" date="2024-01" db="EMBL/GenBank/DDBJ databases">
        <title>Description of Olsenella sp. nov., isolated from pig feces.</title>
        <authorList>
            <person name="Chang Y.-H."/>
        </authorList>
    </citation>
    <scope>NUCLEOTIDE SEQUENCE [LARGE SCALE GENOMIC DNA]</scope>
    <source>
        <strain evidence="4 5">YH-ols2223</strain>
    </source>
</reference>
<feature type="domain" description="Ricin B lectin" evidence="3">
    <location>
        <begin position="301"/>
        <end position="440"/>
    </location>
</feature>
<protein>
    <submittedName>
        <fullName evidence="4">RICIN domain-containing protein</fullName>
    </submittedName>
</protein>
<feature type="compositionally biased region" description="Polar residues" evidence="1">
    <location>
        <begin position="132"/>
        <end position="145"/>
    </location>
</feature>
<dbReference type="Pfam" id="PF14200">
    <property type="entry name" value="RicinB_lectin_2"/>
    <property type="match status" value="3"/>
</dbReference>
<evidence type="ECO:0000259" key="3">
    <source>
        <dbReference type="SMART" id="SM00458"/>
    </source>
</evidence>
<feature type="region of interest" description="Disordered" evidence="1">
    <location>
        <begin position="46"/>
        <end position="145"/>
    </location>
</feature>
<evidence type="ECO:0000313" key="5">
    <source>
        <dbReference type="Proteomes" id="UP001332931"/>
    </source>
</evidence>
<sequence>MDAIKKATAAAVVSVILSVPTAAFAVEAGTTFGNVSASDVVAAAASGGSREGTAATGGTSSEVATGEADEAGASETEVAVTSSGEPVSEGDDGAGASSAGPEGGTVEAGSASSEADGAAGEAVASDGASEPGSPSSEDAPGQSSAIVPDGVYEISVQDGSTKKNLDILAGSDQDAADVDVFDDNSTKAQRFRISRVEDTEYSVIYNVGSGKVLDVACGEAAAGAKVWQYAYNGTSAQRWRVVDNGDGSYTFLSALRSADGGALALDVRYGLLSNGSPLQLWSANGTVAQRWYLESPRTVEDGVYGIASSLSGDRSLDIDGSGMSAGTNAQIWGTNSSTAQRFNVRYDERTGYYTIKNIGSGKVLDVSGASHESGANVWQYDENGTWAQAWSIEGQDDGSYRIVSANSGLALDVSGGSSTDGANVQQYAPNGSTAQKWVLERRGELLQGRYTIHTSGDTAYVLDDATGSREVGANVQLWRDNGSAAQQFELVRYGDEGYYVVRNVRNGGYLTLTGTEQGSNALQWLAGEQPEDSQLWKATLHWDGFGLLSRSGLALDVNGAVFGQGTNVQGYNDNASIAQRFWLRTVGAASLGITNVGATVSTQEGAEERILSTLVADSPYLFLPSCADLSQTVLTAFVPGRGGFYASATRDDAGVFVKAGAAIDLVSGGFVRDSDGAYRVFLRLSEGDAPLLIHVMRSANVPALFLTSDDPFLKGRSYVESSTDHSLKSEGSMVLAEVDGTVTYDGRLDQIKGRGNSTWLAEKKPYQIKLDKKASLVDGTKGNKAKKWLLLANSYDRTLLHQFVAARTGLSMGLVSTPDCRTVDLYYDGEYRGTYLLSEKVEVGKGRVEIDEIENDSVDDVSVESHPTAYGTNSYGREYRYVTGVKAPADLSGGYLLELDNGYYASERSWFDTSIGHFVLKSPEDASEEQVRYISERVQAAIDSARSGDAGAGFDVTSLARVFLVEEFAKNSDYIRHSSTYFYKDKGEDLVYAGPIWDFDQGFGVSPWNVGMGYESPEGFASEHYEFFLGDPAVRQEIKREFNERLKPYVEGTLLSDKDGGAGLVERTAEGIVRTARMDGLLWDRGDADDFLARALQMREWIARRIAWMDATINAW</sequence>
<dbReference type="InterPro" id="IPR014867">
    <property type="entry name" value="Spore_coat_CotH_CotH2/3/7"/>
</dbReference>
<dbReference type="EMBL" id="JAZGJQ010000004">
    <property type="protein sequence ID" value="MEE6147379.1"/>
    <property type="molecule type" value="Genomic_DNA"/>
</dbReference>
<feature type="compositionally biased region" description="Low complexity" evidence="1">
    <location>
        <begin position="107"/>
        <end position="130"/>
    </location>
</feature>
<feature type="chain" id="PRO_5045805599" evidence="2">
    <location>
        <begin position="26"/>
        <end position="1116"/>
    </location>
</feature>
<evidence type="ECO:0000313" key="4">
    <source>
        <dbReference type="EMBL" id="MEE6147379.1"/>
    </source>
</evidence>
<feature type="domain" description="Ricin B lectin" evidence="3">
    <location>
        <begin position="149"/>
        <end position="294"/>
    </location>
</feature>
<evidence type="ECO:0000256" key="1">
    <source>
        <dbReference type="SAM" id="MobiDB-lite"/>
    </source>
</evidence>
<feature type="domain" description="Ricin B lectin" evidence="3">
    <location>
        <begin position="449"/>
        <end position="584"/>
    </location>
</feature>
<dbReference type="CDD" id="cd00161">
    <property type="entry name" value="beta-trefoil_Ricin-like"/>
    <property type="match status" value="4"/>
</dbReference>
<feature type="compositionally biased region" description="Low complexity" evidence="1">
    <location>
        <begin position="46"/>
        <end position="66"/>
    </location>
</feature>
<organism evidence="4 5">
    <name type="scientific">Olsenella absiana</name>
    <dbReference type="NCBI Taxonomy" id="3115222"/>
    <lineage>
        <taxon>Bacteria</taxon>
        <taxon>Bacillati</taxon>
        <taxon>Actinomycetota</taxon>
        <taxon>Coriobacteriia</taxon>
        <taxon>Coriobacteriales</taxon>
        <taxon>Atopobiaceae</taxon>
        <taxon>Olsenella</taxon>
    </lineage>
</organism>
<name>A0ABU7R9U9_9ACTN</name>
<dbReference type="Proteomes" id="UP001332931">
    <property type="component" value="Unassembled WGS sequence"/>
</dbReference>
<proteinExistence type="predicted"/>
<keyword evidence="5" id="KW-1185">Reference proteome</keyword>
<dbReference type="SMART" id="SM00458">
    <property type="entry name" value="RICIN"/>
    <property type="match status" value="3"/>
</dbReference>
<evidence type="ECO:0000256" key="2">
    <source>
        <dbReference type="SAM" id="SignalP"/>
    </source>
</evidence>
<dbReference type="RefSeq" id="WP_330958144.1">
    <property type="nucleotide sequence ID" value="NZ_JAZGJQ010000004.1"/>
</dbReference>
<dbReference type="InterPro" id="IPR035992">
    <property type="entry name" value="Ricin_B-like_lectins"/>
</dbReference>
<feature type="signal peptide" evidence="2">
    <location>
        <begin position="1"/>
        <end position="25"/>
    </location>
</feature>
<dbReference type="Pfam" id="PF08757">
    <property type="entry name" value="CotH"/>
    <property type="match status" value="1"/>
</dbReference>
<gene>
    <name evidence="4" type="ORF">VXJ25_05155</name>
</gene>
<dbReference type="Gene3D" id="2.80.10.50">
    <property type="match status" value="5"/>
</dbReference>
<dbReference type="SUPFAM" id="SSF50370">
    <property type="entry name" value="Ricin B-like lectins"/>
    <property type="match status" value="3"/>
</dbReference>
<comment type="caution">
    <text evidence="4">The sequence shown here is derived from an EMBL/GenBank/DDBJ whole genome shotgun (WGS) entry which is preliminary data.</text>
</comment>
<dbReference type="InterPro" id="IPR000772">
    <property type="entry name" value="Ricin_B_lectin"/>
</dbReference>
<keyword evidence="2" id="KW-0732">Signal</keyword>